<accession>A0A0Q3KDR5</accession>
<keyword evidence="3" id="KW-0238">DNA-binding</keyword>
<dbReference type="InterPro" id="IPR000792">
    <property type="entry name" value="Tscrpt_reg_LuxR_C"/>
</dbReference>
<keyword evidence="4" id="KW-1185">Reference proteome</keyword>
<dbReference type="GO" id="GO:0006355">
    <property type="term" value="P:regulation of DNA-templated transcription"/>
    <property type="evidence" value="ECO:0007669"/>
    <property type="project" value="InterPro"/>
</dbReference>
<dbReference type="SUPFAM" id="SSF46894">
    <property type="entry name" value="C-terminal effector domain of the bipartite response regulators"/>
    <property type="match status" value="1"/>
</dbReference>
<dbReference type="EMBL" id="LMAR01000086">
    <property type="protein sequence ID" value="KQK27931.1"/>
    <property type="molecule type" value="Genomic_DNA"/>
</dbReference>
<organism evidence="2 4">
    <name type="scientific">Bosea thiooxidans</name>
    <dbReference type="NCBI Taxonomy" id="53254"/>
    <lineage>
        <taxon>Bacteria</taxon>
        <taxon>Pseudomonadati</taxon>
        <taxon>Pseudomonadota</taxon>
        <taxon>Alphaproteobacteria</taxon>
        <taxon>Hyphomicrobiales</taxon>
        <taxon>Boseaceae</taxon>
        <taxon>Bosea</taxon>
    </lineage>
</organism>
<dbReference type="InterPro" id="IPR035965">
    <property type="entry name" value="PAS-like_dom_sf"/>
</dbReference>
<name>A0A0Q3KDR5_9HYPH</name>
<gene>
    <name evidence="2" type="ORF">ARD30_24420</name>
    <name evidence="3" type="ORF">SAMN05660750_02015</name>
</gene>
<evidence type="ECO:0000313" key="3">
    <source>
        <dbReference type="EMBL" id="SKB71097.1"/>
    </source>
</evidence>
<evidence type="ECO:0000313" key="4">
    <source>
        <dbReference type="Proteomes" id="UP000051562"/>
    </source>
</evidence>
<sequence>MPRPDVDAVMTAIDQLLAGAMDEEQMPAAAETMRKLFNGSKACFASVGPEPEDWIAYATNPDISLEEHCFGELAPEFVEMGFALRGIPLGVVYRDQEVFGTEALHRSRVWREWMRPQDMYGGMACRLADNGEAFWFFDVQRGERQEGFDGEDAALLGKLYPVLRRVAELRRHIGRVTLQRDQARGTLDRLALGITILDHEMRITYANERADEILASPESAAGLRQGRLFARQPADQRKLKRLVEAAQQSAHDPLADHQASMILRGSDGVHSLSACVMPAPSSACPQQHGKVMIALRRLETATDLVACARQLFDLTDTEARFASALANGSSLTEAAEAQRVRISTARTHLARIFQKTNTRQQSQLVSLLRSAALPLQPR</sequence>
<dbReference type="Proteomes" id="UP000190130">
    <property type="component" value="Unassembled WGS sequence"/>
</dbReference>
<dbReference type="Gene3D" id="1.10.10.10">
    <property type="entry name" value="Winged helix-like DNA-binding domain superfamily/Winged helix DNA-binding domain"/>
    <property type="match status" value="1"/>
</dbReference>
<dbReference type="Gene3D" id="3.30.450.20">
    <property type="entry name" value="PAS domain"/>
    <property type="match status" value="1"/>
</dbReference>
<proteinExistence type="predicted"/>
<dbReference type="InterPro" id="IPR036388">
    <property type="entry name" value="WH-like_DNA-bd_sf"/>
</dbReference>
<dbReference type="InterPro" id="IPR016032">
    <property type="entry name" value="Sig_transdc_resp-reg_C-effctor"/>
</dbReference>
<dbReference type="SUPFAM" id="SSF55785">
    <property type="entry name" value="PYP-like sensor domain (PAS domain)"/>
    <property type="match status" value="1"/>
</dbReference>
<reference evidence="2 4" key="1">
    <citation type="submission" date="2015-10" db="EMBL/GenBank/DDBJ databases">
        <title>Draft genome of Bosea thiooxidans.</title>
        <authorList>
            <person name="Wang X."/>
        </authorList>
    </citation>
    <scope>NUCLEOTIDE SEQUENCE [LARGE SCALE GENOMIC DNA]</scope>
    <source>
        <strain evidence="2 4">CGMCC 9174</strain>
    </source>
</reference>
<reference evidence="3 5" key="2">
    <citation type="submission" date="2017-02" db="EMBL/GenBank/DDBJ databases">
        <authorList>
            <person name="Peterson S.W."/>
        </authorList>
    </citation>
    <scope>NUCLEOTIDE SEQUENCE [LARGE SCALE GENOMIC DNA]</scope>
    <source>
        <strain evidence="3 5">DSM 9653</strain>
    </source>
</reference>
<dbReference type="STRING" id="53254.SAMN05660750_02015"/>
<feature type="domain" description="HTH luxR-type" evidence="1">
    <location>
        <begin position="311"/>
        <end position="368"/>
    </location>
</feature>
<evidence type="ECO:0000313" key="5">
    <source>
        <dbReference type="Proteomes" id="UP000190130"/>
    </source>
</evidence>
<protein>
    <submittedName>
        <fullName evidence="3">DNA-binding transcriptional regulator, CsgD family</fullName>
    </submittedName>
</protein>
<dbReference type="GO" id="GO:0003677">
    <property type="term" value="F:DNA binding"/>
    <property type="evidence" value="ECO:0007669"/>
    <property type="project" value="UniProtKB-KW"/>
</dbReference>
<dbReference type="AlphaFoldDB" id="A0A0Q3KDR5"/>
<evidence type="ECO:0000259" key="1">
    <source>
        <dbReference type="SMART" id="SM00421"/>
    </source>
</evidence>
<dbReference type="Proteomes" id="UP000051562">
    <property type="component" value="Unassembled WGS sequence"/>
</dbReference>
<evidence type="ECO:0000313" key="2">
    <source>
        <dbReference type="EMBL" id="KQK27931.1"/>
    </source>
</evidence>
<dbReference type="EMBL" id="FUYX01000004">
    <property type="protein sequence ID" value="SKB71097.1"/>
    <property type="molecule type" value="Genomic_DNA"/>
</dbReference>
<dbReference type="SMART" id="SM00421">
    <property type="entry name" value="HTH_LUXR"/>
    <property type="match status" value="1"/>
</dbReference>